<dbReference type="Proteomes" id="UP000310636">
    <property type="component" value="Unassembled WGS sequence"/>
</dbReference>
<evidence type="ECO:0000256" key="5">
    <source>
        <dbReference type="ARBA" id="ARBA00022801"/>
    </source>
</evidence>
<comment type="similarity">
    <text evidence="2">Belongs to the glycosyl hydrolase 29 family.</text>
</comment>
<dbReference type="GO" id="GO:0006004">
    <property type="term" value="P:fucose metabolic process"/>
    <property type="evidence" value="ECO:0007669"/>
    <property type="project" value="InterPro"/>
</dbReference>
<dbReference type="PANTHER" id="PTHR10030">
    <property type="entry name" value="ALPHA-L-FUCOSIDASE"/>
    <property type="match status" value="1"/>
</dbReference>
<keyword evidence="4" id="KW-0732">Signal</keyword>
<dbReference type="InterPro" id="IPR016286">
    <property type="entry name" value="FUC_metazoa-typ"/>
</dbReference>
<dbReference type="GO" id="GO:0005764">
    <property type="term" value="C:lysosome"/>
    <property type="evidence" value="ECO:0007669"/>
    <property type="project" value="TreeGrafter"/>
</dbReference>
<dbReference type="OrthoDB" id="107551at2"/>
<name>A0A4V3WEK5_9BACL</name>
<dbReference type="Gene3D" id="3.20.20.80">
    <property type="entry name" value="Glycosidases"/>
    <property type="match status" value="1"/>
</dbReference>
<evidence type="ECO:0000256" key="4">
    <source>
        <dbReference type="ARBA" id="ARBA00022729"/>
    </source>
</evidence>
<dbReference type="Pfam" id="PF01120">
    <property type="entry name" value="Alpha_L_fucos"/>
    <property type="match status" value="1"/>
</dbReference>
<evidence type="ECO:0000313" key="9">
    <source>
        <dbReference type="Proteomes" id="UP000310636"/>
    </source>
</evidence>
<dbReference type="RefSeq" id="WP_136371253.1">
    <property type="nucleotide sequence ID" value="NZ_SSOB01000023.1"/>
</dbReference>
<evidence type="ECO:0000259" key="7">
    <source>
        <dbReference type="Pfam" id="PF01120"/>
    </source>
</evidence>
<comment type="function">
    <text evidence="1">Alpha-L-fucosidase is responsible for hydrolyzing the alpha-1,6-linked fucose joined to the reducing-end N-acetylglucosamine of the carbohydrate moieties of glycoproteins.</text>
</comment>
<reference evidence="8 9" key="1">
    <citation type="submission" date="2019-04" db="EMBL/GenBank/DDBJ databases">
        <title>Cohnella sp. nov. isolated from preserved vegetables.</title>
        <authorList>
            <person name="Lin S.-Y."/>
            <person name="Hung M.-H."/>
            <person name="Young C.-C."/>
        </authorList>
    </citation>
    <scope>NUCLEOTIDE SEQUENCE [LARGE SCALE GENOMIC DNA]</scope>
    <source>
        <strain evidence="8 9">CC-MHH1044</strain>
    </source>
</reference>
<keyword evidence="5" id="KW-0378">Hydrolase</keyword>
<feature type="domain" description="Glycoside hydrolase family 29 N-terminal" evidence="7">
    <location>
        <begin position="47"/>
        <end position="311"/>
    </location>
</feature>
<dbReference type="InterPro" id="IPR017853">
    <property type="entry name" value="GH"/>
</dbReference>
<dbReference type="InterPro" id="IPR000933">
    <property type="entry name" value="Glyco_hydro_29"/>
</dbReference>
<evidence type="ECO:0000256" key="3">
    <source>
        <dbReference type="ARBA" id="ARBA00012662"/>
    </source>
</evidence>
<keyword evidence="6" id="KW-0326">Glycosidase</keyword>
<comment type="caution">
    <text evidence="8">The sequence shown here is derived from an EMBL/GenBank/DDBJ whole genome shotgun (WGS) entry which is preliminary data.</text>
</comment>
<keyword evidence="9" id="KW-1185">Reference proteome</keyword>
<dbReference type="PANTHER" id="PTHR10030:SF37">
    <property type="entry name" value="ALPHA-L-FUCOSIDASE-RELATED"/>
    <property type="match status" value="1"/>
</dbReference>
<dbReference type="GO" id="GO:0004560">
    <property type="term" value="F:alpha-L-fucosidase activity"/>
    <property type="evidence" value="ECO:0007669"/>
    <property type="project" value="InterPro"/>
</dbReference>
<dbReference type="GO" id="GO:0016139">
    <property type="term" value="P:glycoside catabolic process"/>
    <property type="evidence" value="ECO:0007669"/>
    <property type="project" value="TreeGrafter"/>
</dbReference>
<evidence type="ECO:0000256" key="6">
    <source>
        <dbReference type="ARBA" id="ARBA00023295"/>
    </source>
</evidence>
<dbReference type="Gene3D" id="2.60.120.260">
    <property type="entry name" value="Galactose-binding domain-like"/>
    <property type="match status" value="1"/>
</dbReference>
<dbReference type="InterPro" id="IPR057739">
    <property type="entry name" value="Glyco_hydro_29_N"/>
</dbReference>
<accession>A0A4V3WEK5</accession>
<dbReference type="AlphaFoldDB" id="A0A4V3WEK5"/>
<organism evidence="8 9">
    <name type="scientific">Cohnella fermenti</name>
    <dbReference type="NCBI Taxonomy" id="2565925"/>
    <lineage>
        <taxon>Bacteria</taxon>
        <taxon>Bacillati</taxon>
        <taxon>Bacillota</taxon>
        <taxon>Bacilli</taxon>
        <taxon>Bacillales</taxon>
        <taxon>Paenibacillaceae</taxon>
        <taxon>Cohnella</taxon>
    </lineage>
</organism>
<dbReference type="PRINTS" id="PR00741">
    <property type="entry name" value="GLHYDRLASE29"/>
</dbReference>
<dbReference type="EMBL" id="SSOB01000023">
    <property type="protein sequence ID" value="THF76715.1"/>
    <property type="molecule type" value="Genomic_DNA"/>
</dbReference>
<proteinExistence type="inferred from homology"/>
<protein>
    <recommendedName>
        <fullName evidence="3">alpha-L-fucosidase</fullName>
        <ecNumber evidence="3">3.2.1.51</ecNumber>
    </recommendedName>
</protein>
<evidence type="ECO:0000256" key="2">
    <source>
        <dbReference type="ARBA" id="ARBA00007951"/>
    </source>
</evidence>
<evidence type="ECO:0000313" key="8">
    <source>
        <dbReference type="EMBL" id="THF76715.1"/>
    </source>
</evidence>
<dbReference type="EC" id="3.2.1.51" evidence="3"/>
<dbReference type="SUPFAM" id="SSF51445">
    <property type="entry name" value="(Trans)glycosidases"/>
    <property type="match status" value="1"/>
</dbReference>
<gene>
    <name evidence="8" type="ORF">E6C55_18260</name>
</gene>
<dbReference type="SMART" id="SM00812">
    <property type="entry name" value="Alpha_L_fucos"/>
    <property type="match status" value="1"/>
</dbReference>
<sequence>MDAATPRPKPTEKQLAFMDWEQGLFLHFGIRTFYEGVKDWDGSDMDAAAFMPSELSCSQWMEAASEAGFNYAVLTAKHHDGFALWPTRYSGYSVANSPWKDGQGDVVREFIEACHQHGVKPGLYYSPAEPSLLKAEWSADDYDEYFLNQVSELLANYGPIEIIWFDGCGSEEHEYDWERIIGEIRRMQPGIRIFNMGDPDIRWIGNEAGIAPLRNWNEVDSLPYSIRTDKKEQVANDGGVLWLPGECDFRMRQENWFYSDSDEETVKSLDELMGLYYYSVGRGANLLLNIGPDRRGLLPDKDTARLLEFGREIRGRFARPFARGADFAHTELQYSFSKPEPFLLNHVILSENLMEGQAVTGFGIYIKANSYMPPICVYEGKTIGHKAICVFPTVSAYEVTVEITDYVHACKMEDIQLFYIVGGQA</sequence>
<evidence type="ECO:0000256" key="1">
    <source>
        <dbReference type="ARBA" id="ARBA00004071"/>
    </source>
</evidence>